<dbReference type="InterPro" id="IPR004042">
    <property type="entry name" value="Intein_endonuc_central"/>
</dbReference>
<evidence type="ECO:0000313" key="2">
    <source>
        <dbReference type="EMBL" id="PIX88333.1"/>
    </source>
</evidence>
<reference evidence="3" key="1">
    <citation type="submission" date="2017-09" db="EMBL/GenBank/DDBJ databases">
        <title>Depth-based differentiation of microbial function through sediment-hosted aquifers and enrichment of novel symbionts in the deep terrestrial subsurface.</title>
        <authorList>
            <person name="Probst A.J."/>
            <person name="Ladd B."/>
            <person name="Jarett J.K."/>
            <person name="Geller-Mcgrath D.E."/>
            <person name="Sieber C.M.K."/>
            <person name="Emerson J.B."/>
            <person name="Anantharaman K."/>
            <person name="Thomas B.C."/>
            <person name="Malmstrom R."/>
            <person name="Stieglmeier M."/>
            <person name="Klingl A."/>
            <person name="Woyke T."/>
            <person name="Ryan C.M."/>
            <person name="Banfield J.F."/>
        </authorList>
    </citation>
    <scope>NUCLEOTIDE SEQUENCE [LARGE SCALE GENOMIC DNA]</scope>
</reference>
<dbReference type="InterPro" id="IPR004860">
    <property type="entry name" value="LAGLIDADG_dom"/>
</dbReference>
<accession>A0A2M7MFB6</accession>
<dbReference type="Proteomes" id="UP000230064">
    <property type="component" value="Unassembled WGS sequence"/>
</dbReference>
<name>A0A2M7MFB6_9BACT</name>
<feature type="domain" description="DOD-type homing endonuclease" evidence="1">
    <location>
        <begin position="33"/>
        <end position="182"/>
    </location>
</feature>
<dbReference type="GO" id="GO:0004519">
    <property type="term" value="F:endonuclease activity"/>
    <property type="evidence" value="ECO:0007669"/>
    <property type="project" value="InterPro"/>
</dbReference>
<dbReference type="EMBL" id="PFJR01000026">
    <property type="protein sequence ID" value="PIX88333.1"/>
    <property type="molecule type" value="Genomic_DNA"/>
</dbReference>
<dbReference type="Gene3D" id="3.10.28.10">
    <property type="entry name" value="Homing endonucleases"/>
    <property type="match status" value="1"/>
</dbReference>
<dbReference type="PROSITE" id="PS50819">
    <property type="entry name" value="INTEIN_ENDONUCLEASE"/>
    <property type="match status" value="1"/>
</dbReference>
<gene>
    <name evidence="2" type="ORF">COZ30_01120</name>
</gene>
<sequence length="258" mass="30263">MQTEFQLDPRGGHNRYNCNFDFFKHWTDEMAYVLGFLYADGAIVDAISSRTQYIQFNSVDKEILEKIGAVMRSGHPLHTRPSRIIAHRNGFYRSRESFILRIGSRMMFRDLLRFGITPDKSKIVTFPVVPPRYLNHFIRGYFDGDGCAYLQKAKGITKPIIVKRLSVIFTSGSLTFLKKLGAIFKNQLTIYYKKIYDSNHAFQLRYYTDDAVKIFKFLYNSCPQKLYLQRKFDIFKNYFKLRPQKIDSGIISILDNFS</sequence>
<dbReference type="AlphaFoldDB" id="A0A2M7MFB6"/>
<protein>
    <recommendedName>
        <fullName evidence="1">DOD-type homing endonuclease domain-containing protein</fullName>
    </recommendedName>
</protein>
<organism evidence="2 3">
    <name type="scientific">Candidatus Nealsonbacteria bacterium CG_4_10_14_3_um_filter_36_16</name>
    <dbReference type="NCBI Taxonomy" id="1974685"/>
    <lineage>
        <taxon>Bacteria</taxon>
        <taxon>Candidatus Nealsoniibacteriota</taxon>
    </lineage>
</organism>
<proteinExistence type="predicted"/>
<dbReference type="InterPro" id="IPR027434">
    <property type="entry name" value="Homing_endonucl"/>
</dbReference>
<evidence type="ECO:0000313" key="3">
    <source>
        <dbReference type="Proteomes" id="UP000230064"/>
    </source>
</evidence>
<dbReference type="SUPFAM" id="SSF55608">
    <property type="entry name" value="Homing endonucleases"/>
    <property type="match status" value="1"/>
</dbReference>
<evidence type="ECO:0000259" key="1">
    <source>
        <dbReference type="PROSITE" id="PS50819"/>
    </source>
</evidence>
<comment type="caution">
    <text evidence="2">The sequence shown here is derived from an EMBL/GenBank/DDBJ whole genome shotgun (WGS) entry which is preliminary data.</text>
</comment>
<dbReference type="Pfam" id="PF14528">
    <property type="entry name" value="LAGLIDADG_3"/>
    <property type="match status" value="1"/>
</dbReference>